<sequence length="254" mass="26484">MAGPVDAVRVVLAVVRSVRDHDVEYPAASLAYYGFISLFPLLLIVLTLLSRSAATAIQSATPPFLTPGTRELVYDVMADRSGGRTAITVALAVLTWSGANLTVGFRSTVERAEGELDTSVTGRVRDALCVLGSLALALCTIVLTTVAFSAFSARPSVVAAGVVALVATLSLAFLPLYYFPSRRVTSLREALPGSLTAALGWTGLLVFAHLYAANAERLAVYGAISGIIVVLTSVYVAALLLLTGVVLNATLAGR</sequence>
<dbReference type="STRING" id="555875.SAMN04488124_0195"/>
<dbReference type="PANTHER" id="PTHR30213">
    <property type="entry name" value="INNER MEMBRANE PROTEIN YHJD"/>
    <property type="match status" value="1"/>
</dbReference>
<feature type="transmembrane region" description="Helical" evidence="6">
    <location>
        <begin position="128"/>
        <end position="151"/>
    </location>
</feature>
<dbReference type="PIRSF" id="PIRSF035875">
    <property type="entry name" value="RNase_BN"/>
    <property type="match status" value="1"/>
</dbReference>
<feature type="transmembrane region" description="Helical" evidence="6">
    <location>
        <begin position="191"/>
        <end position="212"/>
    </location>
</feature>
<dbReference type="InterPro" id="IPR017039">
    <property type="entry name" value="Virul_fac_BrkB"/>
</dbReference>
<dbReference type="OrthoDB" id="202693at2157"/>
<organism evidence="7 8">
    <name type="scientific">Halogeometricum limi</name>
    <dbReference type="NCBI Taxonomy" id="555875"/>
    <lineage>
        <taxon>Archaea</taxon>
        <taxon>Methanobacteriati</taxon>
        <taxon>Methanobacteriota</taxon>
        <taxon>Stenosarchaea group</taxon>
        <taxon>Halobacteria</taxon>
        <taxon>Halobacteriales</taxon>
        <taxon>Haloferacaceae</taxon>
        <taxon>Halogeometricum</taxon>
    </lineage>
</organism>
<evidence type="ECO:0000313" key="7">
    <source>
        <dbReference type="EMBL" id="SFR32844.1"/>
    </source>
</evidence>
<evidence type="ECO:0000256" key="2">
    <source>
        <dbReference type="ARBA" id="ARBA00022475"/>
    </source>
</evidence>
<dbReference type="GO" id="GO:0005886">
    <property type="term" value="C:plasma membrane"/>
    <property type="evidence" value="ECO:0007669"/>
    <property type="project" value="UniProtKB-SubCell"/>
</dbReference>
<evidence type="ECO:0000256" key="6">
    <source>
        <dbReference type="SAM" id="Phobius"/>
    </source>
</evidence>
<gene>
    <name evidence="7" type="ORF">SAMN04488124_0195</name>
</gene>
<keyword evidence="8" id="KW-1185">Reference proteome</keyword>
<comment type="subcellular location">
    <subcellularLocation>
        <location evidence="1">Cell membrane</location>
        <topology evidence="1">Multi-pass membrane protein</topology>
    </subcellularLocation>
</comment>
<reference evidence="8" key="1">
    <citation type="submission" date="2016-10" db="EMBL/GenBank/DDBJ databases">
        <authorList>
            <person name="Varghese N."/>
            <person name="Submissions S."/>
        </authorList>
    </citation>
    <scope>NUCLEOTIDE SEQUENCE [LARGE SCALE GENOMIC DNA]</scope>
    <source>
        <strain evidence="8">CGMCC 1.8711</strain>
    </source>
</reference>
<evidence type="ECO:0000256" key="4">
    <source>
        <dbReference type="ARBA" id="ARBA00022989"/>
    </source>
</evidence>
<dbReference type="Pfam" id="PF03631">
    <property type="entry name" value="Virul_fac_BrkB"/>
    <property type="match status" value="1"/>
</dbReference>
<proteinExistence type="predicted"/>
<keyword evidence="3 6" id="KW-0812">Transmembrane</keyword>
<evidence type="ECO:0000256" key="3">
    <source>
        <dbReference type="ARBA" id="ARBA00022692"/>
    </source>
</evidence>
<dbReference type="RefSeq" id="WP_089875906.1">
    <property type="nucleotide sequence ID" value="NZ_FOYS01000001.1"/>
</dbReference>
<feature type="transmembrane region" description="Helical" evidence="6">
    <location>
        <begin position="218"/>
        <end position="251"/>
    </location>
</feature>
<keyword evidence="5 6" id="KW-0472">Membrane</keyword>
<keyword evidence="4 6" id="KW-1133">Transmembrane helix</keyword>
<dbReference type="PANTHER" id="PTHR30213:SF0">
    <property type="entry name" value="UPF0761 MEMBRANE PROTEIN YIHY"/>
    <property type="match status" value="1"/>
</dbReference>
<evidence type="ECO:0000256" key="5">
    <source>
        <dbReference type="ARBA" id="ARBA00023136"/>
    </source>
</evidence>
<accession>A0A1I6FSG1</accession>
<evidence type="ECO:0000313" key="8">
    <source>
        <dbReference type="Proteomes" id="UP000243250"/>
    </source>
</evidence>
<feature type="transmembrane region" description="Helical" evidence="6">
    <location>
        <begin position="30"/>
        <end position="49"/>
    </location>
</feature>
<dbReference type="Proteomes" id="UP000243250">
    <property type="component" value="Unassembled WGS sequence"/>
</dbReference>
<protein>
    <submittedName>
        <fullName evidence="7">Membrane protein</fullName>
    </submittedName>
</protein>
<name>A0A1I6FSG1_9EURY</name>
<evidence type="ECO:0000256" key="1">
    <source>
        <dbReference type="ARBA" id="ARBA00004651"/>
    </source>
</evidence>
<dbReference type="AlphaFoldDB" id="A0A1I6FSG1"/>
<feature type="transmembrane region" description="Helical" evidence="6">
    <location>
        <begin position="157"/>
        <end position="179"/>
    </location>
</feature>
<keyword evidence="2" id="KW-1003">Cell membrane</keyword>
<dbReference type="EMBL" id="FOYS01000001">
    <property type="protein sequence ID" value="SFR32844.1"/>
    <property type="molecule type" value="Genomic_DNA"/>
</dbReference>